<proteinExistence type="predicted"/>
<dbReference type="Proteomes" id="UP000265903">
    <property type="component" value="Unassembled WGS sequence"/>
</dbReference>
<dbReference type="AlphaFoldDB" id="A0A3M2RH40"/>
<protein>
    <recommendedName>
        <fullName evidence="1">PIN-like domain-containing protein</fullName>
    </recommendedName>
</protein>
<name>A0A3M2RH40_9GAMM</name>
<comment type="caution">
    <text evidence="2">The sequence shown here is derived from an EMBL/GenBank/DDBJ whole genome shotgun (WGS) entry which is preliminary data.</text>
</comment>
<dbReference type="EMBL" id="QMDL01000002">
    <property type="protein sequence ID" value="RMJ04225.1"/>
    <property type="molecule type" value="Genomic_DNA"/>
</dbReference>
<accession>A0A3M2RH40</accession>
<gene>
    <name evidence="2" type="ORF">DOQ08_01545</name>
</gene>
<reference evidence="2 3" key="1">
    <citation type="submission" date="2018-08" db="EMBL/GenBank/DDBJ databases">
        <title>Whole Genome Sequence of the Moderate Halophilic Marine Bacterium Marinobacter litoralis Sw-45.</title>
        <authorList>
            <person name="Musa H."/>
        </authorList>
    </citation>
    <scope>NUCLEOTIDE SEQUENCE [LARGE SCALE GENOMIC DNA]</scope>
    <source>
        <strain evidence="2 3">Sw-45</strain>
    </source>
</reference>
<evidence type="ECO:0000259" key="1">
    <source>
        <dbReference type="Pfam" id="PF18475"/>
    </source>
</evidence>
<feature type="domain" description="PIN-like" evidence="1">
    <location>
        <begin position="5"/>
        <end position="103"/>
    </location>
</feature>
<evidence type="ECO:0000313" key="3">
    <source>
        <dbReference type="Proteomes" id="UP000265903"/>
    </source>
</evidence>
<evidence type="ECO:0000313" key="2">
    <source>
        <dbReference type="EMBL" id="RMJ04225.1"/>
    </source>
</evidence>
<organism evidence="2 3">
    <name type="scientific">Marinobacter litoralis</name>
    <dbReference type="NCBI Taxonomy" id="187981"/>
    <lineage>
        <taxon>Bacteria</taxon>
        <taxon>Pseudomonadati</taxon>
        <taxon>Pseudomonadota</taxon>
        <taxon>Gammaproteobacteria</taxon>
        <taxon>Pseudomonadales</taxon>
        <taxon>Marinobacteraceae</taxon>
        <taxon>Marinobacter</taxon>
    </lineage>
</organism>
<dbReference type="RefSeq" id="WP_114334319.1">
    <property type="nucleotide sequence ID" value="NZ_QMDL01000002.1"/>
</dbReference>
<dbReference type="OrthoDB" id="9791898at2"/>
<dbReference type="Pfam" id="PF18475">
    <property type="entry name" value="PIN7"/>
    <property type="match status" value="1"/>
</dbReference>
<sequence>MKWAFIDYENVGNLGKVNLSEYERVIVFLGAKQPKLDFMDTKYDKPINMVVIQLKATQANNLDFHLAYYLGKFDAQADRTVAFEVISNDSGFSPLIAHIKCSGRVCKQVKIAGASGETQKLIKNLSARPKEKRPQKVASLRNHIASHLRLQGNEVAIQKALNQLVQAKFLKVSDTGVEYLA</sequence>
<keyword evidence="3" id="KW-1185">Reference proteome</keyword>
<dbReference type="InterPro" id="IPR041494">
    <property type="entry name" value="PIN7"/>
</dbReference>